<feature type="transmembrane region" description="Helical" evidence="8">
    <location>
        <begin position="6"/>
        <end position="25"/>
    </location>
</feature>
<feature type="transmembrane region" description="Helical" evidence="8">
    <location>
        <begin position="194"/>
        <end position="215"/>
    </location>
</feature>
<evidence type="ECO:0000256" key="6">
    <source>
        <dbReference type="ARBA" id="ARBA00023136"/>
    </source>
</evidence>
<evidence type="ECO:0000256" key="4">
    <source>
        <dbReference type="ARBA" id="ARBA00022692"/>
    </source>
</evidence>
<dbReference type="InterPro" id="IPR001750">
    <property type="entry name" value="ND/Mrp_TM"/>
</dbReference>
<feature type="transmembrane region" description="Helical" evidence="8">
    <location>
        <begin position="136"/>
        <end position="154"/>
    </location>
</feature>
<reference evidence="10" key="1">
    <citation type="submission" date="2022-10" db="EMBL/GenBank/DDBJ databases">
        <authorList>
            <person name="Koch H."/>
        </authorList>
    </citation>
    <scope>NUCLEOTIDE SEQUENCE</scope>
    <source>
        <strain evidence="10">DNF</strain>
    </source>
</reference>
<dbReference type="Pfam" id="PF00361">
    <property type="entry name" value="Proton_antipo_M"/>
    <property type="match status" value="1"/>
</dbReference>
<dbReference type="PANTHER" id="PTHR42703:SF1">
    <property type="entry name" value="NA(+)_H(+) ANTIPORTER SUBUNIT D1"/>
    <property type="match status" value="1"/>
</dbReference>
<keyword evidence="4 7" id="KW-0812">Transmembrane</keyword>
<name>A0AA86TG55_9BACT</name>
<feature type="transmembrane region" description="Helical" evidence="8">
    <location>
        <begin position="160"/>
        <end position="182"/>
    </location>
</feature>
<keyword evidence="5 8" id="KW-1133">Transmembrane helix</keyword>
<feature type="transmembrane region" description="Helical" evidence="8">
    <location>
        <begin position="60"/>
        <end position="79"/>
    </location>
</feature>
<dbReference type="KEGG" id="nti:DNFV4_04648"/>
<evidence type="ECO:0000256" key="1">
    <source>
        <dbReference type="ARBA" id="ARBA00004651"/>
    </source>
</evidence>
<feature type="domain" description="NADH:quinone oxidoreductase/Mrp antiporter transmembrane" evidence="9">
    <location>
        <begin position="171"/>
        <end position="337"/>
    </location>
</feature>
<evidence type="ECO:0000259" key="9">
    <source>
        <dbReference type="Pfam" id="PF00361"/>
    </source>
</evidence>
<dbReference type="AlphaFoldDB" id="A0AA86TG55"/>
<evidence type="ECO:0000256" key="7">
    <source>
        <dbReference type="RuleBase" id="RU000320"/>
    </source>
</evidence>
<organism evidence="10 11">
    <name type="scientific">Nitrospira tepida</name>
    <dbReference type="NCBI Taxonomy" id="2973512"/>
    <lineage>
        <taxon>Bacteria</taxon>
        <taxon>Pseudomonadati</taxon>
        <taxon>Nitrospirota</taxon>
        <taxon>Nitrospiria</taxon>
        <taxon>Nitrospirales</taxon>
        <taxon>Nitrospiraceae</taxon>
        <taxon>Nitrospira</taxon>
    </lineage>
</organism>
<feature type="transmembrane region" description="Helical" evidence="8">
    <location>
        <begin position="349"/>
        <end position="368"/>
    </location>
</feature>
<feature type="transmembrane region" description="Helical" evidence="8">
    <location>
        <begin position="274"/>
        <end position="293"/>
    </location>
</feature>
<dbReference type="InterPro" id="IPR050586">
    <property type="entry name" value="CPA3_Na-H_Antiporter_D"/>
</dbReference>
<evidence type="ECO:0000256" key="5">
    <source>
        <dbReference type="ARBA" id="ARBA00022989"/>
    </source>
</evidence>
<dbReference type="GO" id="GO:0005886">
    <property type="term" value="C:plasma membrane"/>
    <property type="evidence" value="ECO:0007669"/>
    <property type="project" value="UniProtKB-SubCell"/>
</dbReference>
<dbReference type="Proteomes" id="UP001179121">
    <property type="component" value="Chromosome"/>
</dbReference>
<proteinExistence type="inferred from homology"/>
<feature type="transmembrane region" description="Helical" evidence="8">
    <location>
        <begin position="394"/>
        <end position="414"/>
    </location>
</feature>
<evidence type="ECO:0000256" key="8">
    <source>
        <dbReference type="SAM" id="Phobius"/>
    </source>
</evidence>
<evidence type="ECO:0000313" key="10">
    <source>
        <dbReference type="EMBL" id="CAI4034204.1"/>
    </source>
</evidence>
<evidence type="ECO:0000256" key="2">
    <source>
        <dbReference type="ARBA" id="ARBA00005346"/>
    </source>
</evidence>
<comment type="subcellular location">
    <subcellularLocation>
        <location evidence="1">Cell membrane</location>
        <topology evidence="1">Multi-pass membrane protein</topology>
    </subcellularLocation>
    <subcellularLocation>
        <location evidence="7">Membrane</location>
        <topology evidence="7">Multi-pass membrane protein</topology>
    </subcellularLocation>
</comment>
<protein>
    <submittedName>
        <fullName evidence="10">NADH-quinone oxidoreductase, subunit M</fullName>
    </submittedName>
</protein>
<evidence type="ECO:0000313" key="11">
    <source>
        <dbReference type="Proteomes" id="UP001179121"/>
    </source>
</evidence>
<dbReference type="EMBL" id="OX365700">
    <property type="protein sequence ID" value="CAI4034204.1"/>
    <property type="molecule type" value="Genomic_DNA"/>
</dbReference>
<feature type="transmembrane region" description="Helical" evidence="8">
    <location>
        <begin position="314"/>
        <end position="343"/>
    </location>
</feature>
<feature type="transmembrane region" description="Helical" evidence="8">
    <location>
        <begin position="34"/>
        <end position="54"/>
    </location>
</feature>
<evidence type="ECO:0000256" key="3">
    <source>
        <dbReference type="ARBA" id="ARBA00022475"/>
    </source>
</evidence>
<sequence length="434" mass="45906">METWMTPWLLLAVPFAGALLSLLAWSRPREFKTGLLLTTAASFLSVIGTALAIGRLPSGMALLCLLPVAAFASLLGQPLHRDNRQAWLTTVLLLGIGLAAVSASNSSRSLWLSLLLIFLLSLLARSRHGSAPSPTWGLATYGAGAGAALVSAFAPAPLSAWAGLLVSLILIPLFPLQAGHVACLTRLPGSLPALLMLVLPGAGVTHLLTVLPAIPEPVRDAIGGWALVSMVYGSVRALAQPRPLSLLAHASLAFFSVFWWYVAISGILSSQAALFLSAVGLTTGGLYLGWYAVRVRHGDLDLRAIGGLVQPMPRFAGLFSLLALAALGFPPFGVFSGFIGMVLHPDVKLPGSFALVALAWLAASWYFLDLMQRLLFGKPRTDLRYKDVRETESAALALLLVLLAVLGVMPSKWFDAGTTAVPVPPSLESSAWNR</sequence>
<feature type="transmembrane region" description="Helical" evidence="8">
    <location>
        <begin position="246"/>
        <end position="268"/>
    </location>
</feature>
<comment type="similarity">
    <text evidence="2">Belongs to the CPA3 antiporters (TC 2.A.63) subunit D family.</text>
</comment>
<feature type="transmembrane region" description="Helical" evidence="8">
    <location>
        <begin position="221"/>
        <end position="239"/>
    </location>
</feature>
<feature type="transmembrane region" description="Helical" evidence="8">
    <location>
        <begin position="86"/>
        <end position="103"/>
    </location>
</feature>
<feature type="transmembrane region" description="Helical" evidence="8">
    <location>
        <begin position="109"/>
        <end position="124"/>
    </location>
</feature>
<dbReference type="PANTHER" id="PTHR42703">
    <property type="entry name" value="NADH DEHYDROGENASE"/>
    <property type="match status" value="1"/>
</dbReference>
<gene>
    <name evidence="10" type="ORF">DNFV4_04648</name>
</gene>
<keyword evidence="11" id="KW-1185">Reference proteome</keyword>
<accession>A0AA86TG55</accession>
<keyword evidence="3" id="KW-1003">Cell membrane</keyword>
<keyword evidence="6 8" id="KW-0472">Membrane</keyword>